<sequence length="98" mass="11017">MSATQNWESRDDSSQCDKERCFFIAPSNLLRHLILPTVLLSLTVLNSVVYAWPPGMNKLPAEGRGIGDRSGKRALCSVHLSFCVLFRFCAYMLCYVIS</sequence>
<keyword evidence="1" id="KW-0472">Membrane</keyword>
<protein>
    <submittedName>
        <fullName evidence="2">Uncharacterized protein</fullName>
    </submittedName>
</protein>
<gene>
    <name evidence="2" type="ORF">BHM03_00030906</name>
</gene>
<evidence type="ECO:0000313" key="2">
    <source>
        <dbReference type="EMBL" id="RZR74009.1"/>
    </source>
</evidence>
<feature type="transmembrane region" description="Helical" evidence="1">
    <location>
        <begin position="33"/>
        <end position="53"/>
    </location>
</feature>
<feature type="transmembrane region" description="Helical" evidence="1">
    <location>
        <begin position="74"/>
        <end position="93"/>
    </location>
</feature>
<evidence type="ECO:0000256" key="1">
    <source>
        <dbReference type="SAM" id="Phobius"/>
    </source>
</evidence>
<organism evidence="2">
    <name type="scientific">Ensete ventricosum</name>
    <name type="common">Abyssinian banana</name>
    <name type="synonym">Musa ensete</name>
    <dbReference type="NCBI Taxonomy" id="4639"/>
    <lineage>
        <taxon>Eukaryota</taxon>
        <taxon>Viridiplantae</taxon>
        <taxon>Streptophyta</taxon>
        <taxon>Embryophyta</taxon>
        <taxon>Tracheophyta</taxon>
        <taxon>Spermatophyta</taxon>
        <taxon>Magnoliopsida</taxon>
        <taxon>Liliopsida</taxon>
        <taxon>Zingiberales</taxon>
        <taxon>Musaceae</taxon>
        <taxon>Ensete</taxon>
    </lineage>
</organism>
<name>A0A445MIE8_ENSVE</name>
<reference evidence="2" key="1">
    <citation type="journal article" date="2018" name="Data Brief">
        <title>Genome sequence data from 17 accessions of Ensete ventricosum, a staple food crop for millions in Ethiopia.</title>
        <authorList>
            <person name="Yemataw Z."/>
            <person name="Muzemil S."/>
            <person name="Ambachew D."/>
            <person name="Tripathi L."/>
            <person name="Tesfaye K."/>
            <person name="Chala A."/>
            <person name="Farbos A."/>
            <person name="O'Neill P."/>
            <person name="Moore K."/>
            <person name="Grant M."/>
            <person name="Studholme D.J."/>
        </authorList>
    </citation>
    <scope>NUCLEOTIDE SEQUENCE [LARGE SCALE GENOMIC DNA]</scope>
    <source>
        <tissue evidence="2">Leaf</tissue>
    </source>
</reference>
<dbReference type="AlphaFoldDB" id="A0A445MIE8"/>
<accession>A0A445MIE8</accession>
<keyword evidence="1" id="KW-1133">Transmembrane helix</keyword>
<dbReference type="Proteomes" id="UP000290560">
    <property type="component" value="Unassembled WGS sequence"/>
</dbReference>
<dbReference type="EMBL" id="KV876082">
    <property type="protein sequence ID" value="RZR74009.1"/>
    <property type="molecule type" value="Genomic_DNA"/>
</dbReference>
<keyword evidence="1" id="KW-0812">Transmembrane</keyword>
<proteinExistence type="predicted"/>